<evidence type="ECO:0008006" key="4">
    <source>
        <dbReference type="Google" id="ProtNLM"/>
    </source>
</evidence>
<feature type="region of interest" description="Disordered" evidence="1">
    <location>
        <begin position="123"/>
        <end position="142"/>
    </location>
</feature>
<dbReference type="RefSeq" id="XP_017995743.1">
    <property type="nucleotide sequence ID" value="XM_018139938.1"/>
</dbReference>
<feature type="region of interest" description="Disordered" evidence="1">
    <location>
        <begin position="336"/>
        <end position="392"/>
    </location>
</feature>
<evidence type="ECO:0000313" key="3">
    <source>
        <dbReference type="Proteomes" id="UP000038010"/>
    </source>
</evidence>
<accession>A0A0N1NXY4</accession>
<comment type="caution">
    <text evidence="2">The sequence shown here is derived from an EMBL/GenBank/DDBJ whole genome shotgun (WGS) entry which is preliminary data.</text>
</comment>
<reference evidence="2 3" key="1">
    <citation type="submission" date="2015-06" db="EMBL/GenBank/DDBJ databases">
        <title>Draft genome of the ant-associated black yeast Phialophora attae CBS 131958.</title>
        <authorList>
            <person name="Moreno L.F."/>
            <person name="Stielow B.J."/>
            <person name="de Hoog S."/>
            <person name="Vicente V.A."/>
            <person name="Weiss V.A."/>
            <person name="de Vries M."/>
            <person name="Cruz L.M."/>
            <person name="Souza E.M."/>
        </authorList>
    </citation>
    <scope>NUCLEOTIDE SEQUENCE [LARGE SCALE GENOMIC DNA]</scope>
    <source>
        <strain evidence="2 3">CBS 131958</strain>
    </source>
</reference>
<dbReference type="AlphaFoldDB" id="A0A0N1NXY4"/>
<keyword evidence="3" id="KW-1185">Reference proteome</keyword>
<dbReference type="Proteomes" id="UP000038010">
    <property type="component" value="Unassembled WGS sequence"/>
</dbReference>
<evidence type="ECO:0000313" key="2">
    <source>
        <dbReference type="EMBL" id="KPI35780.1"/>
    </source>
</evidence>
<proteinExistence type="predicted"/>
<name>A0A0N1NXY4_9EURO</name>
<feature type="compositionally biased region" description="Basic and acidic residues" evidence="1">
    <location>
        <begin position="336"/>
        <end position="358"/>
    </location>
</feature>
<dbReference type="VEuPathDB" id="FungiDB:AB675_11118"/>
<organism evidence="2 3">
    <name type="scientific">Cyphellophora attinorum</name>
    <dbReference type="NCBI Taxonomy" id="1664694"/>
    <lineage>
        <taxon>Eukaryota</taxon>
        <taxon>Fungi</taxon>
        <taxon>Dikarya</taxon>
        <taxon>Ascomycota</taxon>
        <taxon>Pezizomycotina</taxon>
        <taxon>Eurotiomycetes</taxon>
        <taxon>Chaetothyriomycetidae</taxon>
        <taxon>Chaetothyriales</taxon>
        <taxon>Cyphellophoraceae</taxon>
        <taxon>Cyphellophora</taxon>
    </lineage>
</organism>
<dbReference type="EMBL" id="LFJN01000036">
    <property type="protein sequence ID" value="KPI35780.1"/>
    <property type="molecule type" value="Genomic_DNA"/>
</dbReference>
<gene>
    <name evidence="2" type="ORF">AB675_11118</name>
</gene>
<dbReference type="GeneID" id="28731818"/>
<evidence type="ECO:0000256" key="1">
    <source>
        <dbReference type="SAM" id="MobiDB-lite"/>
    </source>
</evidence>
<protein>
    <recommendedName>
        <fullName evidence="4">RNase III domain-containing protein</fullName>
    </recommendedName>
</protein>
<feature type="compositionally biased region" description="Basic and acidic residues" evidence="1">
    <location>
        <begin position="382"/>
        <end position="392"/>
    </location>
</feature>
<sequence>MKRYAVHTGIYQCVLRPTGEVAGQAATVFEAVLGAVHLDELTEDALKPTRNADDWVYGRDWPTPMTETSAALAQSGDIGGFDSALLLHRSLDEENGAGDDNADLRTSNIEATEEVLVTTKDPCDIPEVLSSPSQGHIDSNKAKPNEPGAQAFKLEDVFIERVGLAGSLLGFKFEDDNIAHAAAALDAHGGERYIHGKAVRNKIPLASHGTNIIANYFWRHWLASRLDKGEECGIERPLPSLSEYGRAAREIGLDRAIVGDGEHQTPTDKILSAALRALLAVVHFQAGEDGVHNVMKNAGLAVKLFPFAFESEKGDADEPDNEHTSEMAQLQEQIAEIHEDLGELSKTNKMEQNRETSKRSTAKATRSKKKSKKKKQGTTCEQDMRDDGKPES</sequence>
<feature type="compositionally biased region" description="Basic residues" evidence="1">
    <location>
        <begin position="365"/>
        <end position="376"/>
    </location>
</feature>